<dbReference type="Proteomes" id="UP000015100">
    <property type="component" value="Unassembled WGS sequence"/>
</dbReference>
<keyword evidence="2" id="KW-1185">Reference proteome</keyword>
<dbReference type="HOGENOM" id="CLU_366012_0_0_1"/>
<dbReference type="EMBL" id="AQGS01000057">
    <property type="protein sequence ID" value="EPS44122.1"/>
    <property type="molecule type" value="Genomic_DNA"/>
</dbReference>
<dbReference type="SUPFAM" id="SSF52047">
    <property type="entry name" value="RNI-like"/>
    <property type="match status" value="1"/>
</dbReference>
<accession>S8C8Y4</accession>
<organism evidence="1 2">
    <name type="scientific">Dactylellina haptotyla (strain CBS 200.50)</name>
    <name type="common">Nematode-trapping fungus</name>
    <name type="synonym">Monacrosporium haptotylum</name>
    <dbReference type="NCBI Taxonomy" id="1284197"/>
    <lineage>
        <taxon>Eukaryota</taxon>
        <taxon>Fungi</taxon>
        <taxon>Dikarya</taxon>
        <taxon>Ascomycota</taxon>
        <taxon>Pezizomycotina</taxon>
        <taxon>Orbiliomycetes</taxon>
        <taxon>Orbiliales</taxon>
        <taxon>Orbiliaceae</taxon>
        <taxon>Dactylellina</taxon>
    </lineage>
</organism>
<evidence type="ECO:0000313" key="2">
    <source>
        <dbReference type="Proteomes" id="UP000015100"/>
    </source>
</evidence>
<reference evidence="1 2" key="1">
    <citation type="journal article" date="2013" name="PLoS Genet.">
        <title>Genomic mechanisms accounting for the adaptation to parasitism in nematode-trapping fungi.</title>
        <authorList>
            <person name="Meerupati T."/>
            <person name="Andersson K.M."/>
            <person name="Friman E."/>
            <person name="Kumar D."/>
            <person name="Tunlid A."/>
            <person name="Ahren D."/>
        </authorList>
    </citation>
    <scope>NUCLEOTIDE SEQUENCE [LARGE SCALE GENOMIC DNA]</scope>
    <source>
        <strain evidence="1 2">CBS 200.50</strain>
    </source>
</reference>
<reference evidence="2" key="2">
    <citation type="submission" date="2013-04" db="EMBL/GenBank/DDBJ databases">
        <title>Genomic mechanisms accounting for the adaptation to parasitism in nematode-trapping fungi.</title>
        <authorList>
            <person name="Ahren D.G."/>
        </authorList>
    </citation>
    <scope>NUCLEOTIDE SEQUENCE [LARGE SCALE GENOMIC DNA]</scope>
    <source>
        <strain evidence="2">CBS 200.50</strain>
    </source>
</reference>
<dbReference type="OMA" id="ICPSTID"/>
<sequence>MLRLTQCPRIESFLQTICNAEVMPNLKSLQLIQTCSPETFETITGRLAPLDTLYIVIPAGQNLPKYDRIKTYHARTLKKLWVEHQRSSYVLDNLLRNVIFEPPPGNGYDGFFLSSWDLLEELALGIDLVRDNRPIILPGNLQILRIVGTLRFSKGAFYEPLQDALNIAKNHHRHCCIKGKRSKLSIISFFVSIDTITYLVDQDSLGEDEDLVPSLTQVTVDDLPIPDLANACLVSKAVSAVAVPILYSTVALQPHPVHGIAPHQNWALFLAEGVNRHLKHILNLYVIHPKGGKRVTEITGRLQEYRLMTLLKPNQLMSLSLCGYIHSKGYILPLLAQQQNLRALHLDIPPTFEDAERFSRIEASKKTLQTLSLRILKSRADDLDVQPLINLLGQLKHLQSFDIRFREQNPVPIVYPTIWNDGIRLLDAIFSIESLQQLSLLGTDIPFGYWAGGNPNRKIGVGLTMFKTETVDRGDPDGSMCDLDDDFFFERFDPQTLKCWHFCLGVIYSDPDIPTQYPRYVDRNNKLQKLLADCSRLKELRVCNLPQMSDYTPTNHCLFRVRDTLRRLRICSNDWFGMDFLDPWVTKGQYRERQKKIIADLKALQILELTINWLDWDISSESLQLVHILREPDQSEGREDLAFDLTEETIPIPTPARYLFLEEKANEFISHVKPTLLPSFKILVFSHLNFFEEHCHHKRYSGIQMEMPERWPMVFSFDGGVTEEFSNGRATGISVSDLKFKHPWLYDGSWEGQPWSGSRKFW</sequence>
<dbReference type="AlphaFoldDB" id="S8C8Y4"/>
<comment type="caution">
    <text evidence="1">The sequence shown here is derived from an EMBL/GenBank/DDBJ whole genome shotgun (WGS) entry which is preliminary data.</text>
</comment>
<dbReference type="OrthoDB" id="5284003at2759"/>
<name>S8C8Y4_DACHA</name>
<protein>
    <submittedName>
        <fullName evidence="1">Uncharacterized protein</fullName>
    </submittedName>
</protein>
<evidence type="ECO:0000313" key="1">
    <source>
        <dbReference type="EMBL" id="EPS44122.1"/>
    </source>
</evidence>
<gene>
    <name evidence="1" type="ORF">H072_1836</name>
</gene>
<proteinExistence type="predicted"/>